<evidence type="ECO:0000313" key="1">
    <source>
        <dbReference type="EMBL" id="DAE12678.1"/>
    </source>
</evidence>
<name>A0A8S5Q036_9CAUD</name>
<sequence>MLLDNISTCKSCGKKIWTLGYNSQNRIAYLMQKEGVCYDCAFWEDLIAYPHQYMEVVKNQCLKICPVADKKDKTLLLGGKGKKRYFMRPDGSLFESNDIWVIGTIPERFISQLPITAIEISLKAYQSLKRNNKKCNARACLDRYHCFRYDKQIEFDDNGPYNQIPPTWKVGDEHCRFFINRQDIQN</sequence>
<organism evidence="1">
    <name type="scientific">Siphoviridae sp. ctOCb13</name>
    <dbReference type="NCBI Taxonomy" id="2825477"/>
    <lineage>
        <taxon>Viruses</taxon>
        <taxon>Duplodnaviria</taxon>
        <taxon>Heunggongvirae</taxon>
        <taxon>Uroviricota</taxon>
        <taxon>Caudoviricetes</taxon>
    </lineage>
</organism>
<accession>A0A8S5Q036</accession>
<protein>
    <submittedName>
        <fullName evidence="1">Uncharacterized protein</fullName>
    </submittedName>
</protein>
<dbReference type="EMBL" id="BK015555">
    <property type="protein sequence ID" value="DAE12678.1"/>
    <property type="molecule type" value="Genomic_DNA"/>
</dbReference>
<proteinExistence type="predicted"/>
<reference evidence="1" key="1">
    <citation type="journal article" date="2021" name="Proc. Natl. Acad. Sci. U.S.A.">
        <title>A Catalog of Tens of Thousands of Viruses from Human Metagenomes Reveals Hidden Associations with Chronic Diseases.</title>
        <authorList>
            <person name="Tisza M.J."/>
            <person name="Buck C.B."/>
        </authorList>
    </citation>
    <scope>NUCLEOTIDE SEQUENCE</scope>
    <source>
        <strain evidence="1">CtOCb13</strain>
    </source>
</reference>